<sequence length="76" mass="8464">MHTQQSQLTGGSLPEYQEPGAECCPSHLAQTLVFTVNIVFHETPQPKFRSGRYPANEETTLLKMTADHLCTCEILS</sequence>
<reference evidence="1 2" key="1">
    <citation type="submission" date="2021-06" db="EMBL/GenBank/DDBJ databases">
        <title>Caerostris extrusa draft genome.</title>
        <authorList>
            <person name="Kono N."/>
            <person name="Arakawa K."/>
        </authorList>
    </citation>
    <scope>NUCLEOTIDE SEQUENCE [LARGE SCALE GENOMIC DNA]</scope>
</reference>
<name>A0AAV4W0K7_CAEEX</name>
<proteinExistence type="predicted"/>
<evidence type="ECO:0000313" key="2">
    <source>
        <dbReference type="Proteomes" id="UP001054945"/>
    </source>
</evidence>
<dbReference type="AlphaFoldDB" id="A0AAV4W0K7"/>
<accession>A0AAV4W0K7</accession>
<organism evidence="1 2">
    <name type="scientific">Caerostris extrusa</name>
    <name type="common">Bark spider</name>
    <name type="synonym">Caerostris bankana</name>
    <dbReference type="NCBI Taxonomy" id="172846"/>
    <lineage>
        <taxon>Eukaryota</taxon>
        <taxon>Metazoa</taxon>
        <taxon>Ecdysozoa</taxon>
        <taxon>Arthropoda</taxon>
        <taxon>Chelicerata</taxon>
        <taxon>Arachnida</taxon>
        <taxon>Araneae</taxon>
        <taxon>Araneomorphae</taxon>
        <taxon>Entelegynae</taxon>
        <taxon>Araneoidea</taxon>
        <taxon>Araneidae</taxon>
        <taxon>Caerostris</taxon>
    </lineage>
</organism>
<keyword evidence="2" id="KW-1185">Reference proteome</keyword>
<gene>
    <name evidence="1" type="ORF">CEXT_524921</name>
</gene>
<dbReference type="Proteomes" id="UP001054945">
    <property type="component" value="Unassembled WGS sequence"/>
</dbReference>
<protein>
    <submittedName>
        <fullName evidence="1">Uncharacterized protein</fullName>
    </submittedName>
</protein>
<dbReference type="EMBL" id="BPLR01015420">
    <property type="protein sequence ID" value="GIY75938.1"/>
    <property type="molecule type" value="Genomic_DNA"/>
</dbReference>
<comment type="caution">
    <text evidence="1">The sequence shown here is derived from an EMBL/GenBank/DDBJ whole genome shotgun (WGS) entry which is preliminary data.</text>
</comment>
<evidence type="ECO:0000313" key="1">
    <source>
        <dbReference type="EMBL" id="GIY75938.1"/>
    </source>
</evidence>